<organism evidence="1 2">
    <name type="scientific">Streptomyces chattanoogensis</name>
    <dbReference type="NCBI Taxonomy" id="66876"/>
    <lineage>
        <taxon>Bacteria</taxon>
        <taxon>Bacillati</taxon>
        <taxon>Actinomycetota</taxon>
        <taxon>Actinomycetes</taxon>
        <taxon>Kitasatosporales</taxon>
        <taxon>Streptomycetaceae</taxon>
        <taxon>Streptomyces</taxon>
    </lineage>
</organism>
<keyword evidence="2" id="KW-1185">Reference proteome</keyword>
<evidence type="ECO:0000313" key="2">
    <source>
        <dbReference type="Proteomes" id="UP000037982"/>
    </source>
</evidence>
<comment type="caution">
    <text evidence="1">The sequence shown here is derived from an EMBL/GenBank/DDBJ whole genome shotgun (WGS) entry which is preliminary data.</text>
</comment>
<evidence type="ECO:0000313" key="1">
    <source>
        <dbReference type="EMBL" id="KPC62722.1"/>
    </source>
</evidence>
<proteinExistence type="predicted"/>
<gene>
    <name evidence="1" type="ORF">ADL29_18145</name>
</gene>
<sequence>MATRTLADLADYLRTGPSLADTLPLLVPLLHETGGIPIVLGDILRAATRIVTQQATLPWSEETRQAVGAFHEAAQDVTDWHVLHWDVRRLYGQFGARPADSPGR</sequence>
<accession>A0A0N0GZG5</accession>
<protein>
    <submittedName>
        <fullName evidence="1">Uncharacterized protein</fullName>
    </submittedName>
</protein>
<reference evidence="2" key="1">
    <citation type="submission" date="2015-07" db="EMBL/GenBank/DDBJ databases">
        <authorList>
            <person name="Ju K.-S."/>
            <person name="Doroghazi J.R."/>
            <person name="Metcalf W.W."/>
        </authorList>
    </citation>
    <scope>NUCLEOTIDE SEQUENCE [LARGE SCALE GENOMIC DNA]</scope>
    <source>
        <strain evidence="2">NRRL ISP-5002</strain>
    </source>
</reference>
<dbReference type="Proteomes" id="UP000037982">
    <property type="component" value="Unassembled WGS sequence"/>
</dbReference>
<dbReference type="EMBL" id="LGKG01000137">
    <property type="protein sequence ID" value="KPC62722.1"/>
    <property type="molecule type" value="Genomic_DNA"/>
</dbReference>
<dbReference type="AlphaFoldDB" id="A0A0N0GZG5"/>
<name>A0A0N0GZG5_9ACTN</name>
<dbReference type="PATRIC" id="fig|66876.3.peg.3965"/>